<dbReference type="Gramene" id="KZM87630">
    <property type="protein sequence ID" value="KZM87630"/>
    <property type="gene ID" value="DCAR_031928"/>
</dbReference>
<dbReference type="AlphaFoldDB" id="A0A161ZMY4"/>
<name>A0A161ZMY4_DAUCS</name>
<accession>A0A161ZMY4</accession>
<dbReference type="InterPro" id="IPR018247">
    <property type="entry name" value="EF_Hand_1_Ca_BS"/>
</dbReference>
<reference evidence="1" key="1">
    <citation type="journal article" date="2016" name="Nat. Genet.">
        <title>A high-quality carrot genome assembly provides new insights into carotenoid accumulation and asterid genome evolution.</title>
        <authorList>
            <person name="Iorizzo M."/>
            <person name="Ellison S."/>
            <person name="Senalik D."/>
            <person name="Zeng P."/>
            <person name="Satapoomin P."/>
            <person name="Huang J."/>
            <person name="Bowman M."/>
            <person name="Iovene M."/>
            <person name="Sanseverino W."/>
            <person name="Cavagnaro P."/>
            <person name="Yildiz M."/>
            <person name="Macko-Podgorni A."/>
            <person name="Moranska E."/>
            <person name="Grzebelus E."/>
            <person name="Grzebelus D."/>
            <person name="Ashrafi H."/>
            <person name="Zheng Z."/>
            <person name="Cheng S."/>
            <person name="Spooner D."/>
            <person name="Van Deynze A."/>
            <person name="Simon P."/>
        </authorList>
    </citation>
    <scope>NUCLEOTIDE SEQUENCE [LARGE SCALE GENOMIC DNA]</scope>
    <source>
        <tissue evidence="1">Leaf</tissue>
    </source>
</reference>
<gene>
    <name evidence="1" type="ORF">DCAR_031928</name>
</gene>
<dbReference type="EMBL" id="LNRQ01000007">
    <property type="protein sequence ID" value="KZM87630.1"/>
    <property type="molecule type" value="Genomic_DNA"/>
</dbReference>
<evidence type="ECO:0008006" key="2">
    <source>
        <dbReference type="Google" id="ProtNLM"/>
    </source>
</evidence>
<protein>
    <recommendedName>
        <fullName evidence="2">EF-hand domain-containing protein</fullName>
    </recommendedName>
</protein>
<organism evidence="1">
    <name type="scientific">Daucus carota subsp. sativus</name>
    <name type="common">Carrot</name>
    <dbReference type="NCBI Taxonomy" id="79200"/>
    <lineage>
        <taxon>Eukaryota</taxon>
        <taxon>Viridiplantae</taxon>
        <taxon>Streptophyta</taxon>
        <taxon>Embryophyta</taxon>
        <taxon>Tracheophyta</taxon>
        <taxon>Spermatophyta</taxon>
        <taxon>Magnoliopsida</taxon>
        <taxon>eudicotyledons</taxon>
        <taxon>Gunneridae</taxon>
        <taxon>Pentapetalae</taxon>
        <taxon>asterids</taxon>
        <taxon>campanulids</taxon>
        <taxon>Apiales</taxon>
        <taxon>Apiaceae</taxon>
        <taxon>Apioideae</taxon>
        <taxon>Scandiceae</taxon>
        <taxon>Daucinae</taxon>
        <taxon>Daucus</taxon>
        <taxon>Daucus sect. Daucus</taxon>
    </lineage>
</organism>
<proteinExistence type="predicted"/>
<comment type="caution">
    <text evidence="1">The sequence shown here is derived from an EMBL/GenBank/DDBJ whole genome shotgun (WGS) entry which is preliminary data.</text>
</comment>
<evidence type="ECO:0000313" key="1">
    <source>
        <dbReference type="EMBL" id="KZM87630.1"/>
    </source>
</evidence>
<dbReference type="PROSITE" id="PS00018">
    <property type="entry name" value="EF_HAND_1"/>
    <property type="match status" value="1"/>
</dbReference>
<sequence length="73" mass="8559">MEADSDGDHDISAEDWEARYAGLARVPLLHYDIVEYQHSDRVLRQFGLRQPIPPSPVSMTRYRQEKEAFLIRD</sequence>